<feature type="region of interest" description="Disordered" evidence="1">
    <location>
        <begin position="205"/>
        <end position="243"/>
    </location>
</feature>
<dbReference type="Proteomes" id="UP001140094">
    <property type="component" value="Unassembled WGS sequence"/>
</dbReference>
<feature type="region of interest" description="Disordered" evidence="1">
    <location>
        <begin position="68"/>
        <end position="139"/>
    </location>
</feature>
<gene>
    <name evidence="2" type="ORF">H4R20_005702</name>
</gene>
<reference evidence="2" key="1">
    <citation type="submission" date="2022-07" db="EMBL/GenBank/DDBJ databases">
        <title>Phylogenomic reconstructions and comparative analyses of Kickxellomycotina fungi.</title>
        <authorList>
            <person name="Reynolds N.K."/>
            <person name="Stajich J.E."/>
            <person name="Barry K."/>
            <person name="Grigoriev I.V."/>
            <person name="Crous P."/>
            <person name="Smith M.E."/>
        </authorList>
    </citation>
    <scope>NUCLEOTIDE SEQUENCE</scope>
    <source>
        <strain evidence="2">NRRL 1565</strain>
    </source>
</reference>
<feature type="compositionally biased region" description="Polar residues" evidence="1">
    <location>
        <begin position="128"/>
        <end position="138"/>
    </location>
</feature>
<feature type="region of interest" description="Disordered" evidence="1">
    <location>
        <begin position="313"/>
        <end position="344"/>
    </location>
</feature>
<evidence type="ECO:0000313" key="3">
    <source>
        <dbReference type="Proteomes" id="UP001140094"/>
    </source>
</evidence>
<dbReference type="AlphaFoldDB" id="A0A9W8HV52"/>
<sequence length="344" mass="37247">MIGGALGHCYSFSHVDYAPTSRLLGRVRLLYAIRDALSLKDVVIDARNAWSGHMYTYRYFDSTVSMDEPDAQRPAPARRVSLAAETSPSRSSDSAPGTPPSSQLEAADSLLPDPQDSCIDQPTAHIAGSSTTAANSNQIKERRLRAGMRYTQGGKKTYWLPVEPTDHRAVAFAAGGAGRVRASLLHGVHAGTGLKDSAKFIGSSIHSSSPAMHESRRRQKHAAATAPSNEHLLSSPMPNPATEHTHLLSLSTADSNNHSSRDCLSVLSMDMDPEELASDNALYEEARGIEGDFNYPVMEIGVAVGYSRRRPFGNTLPRHGMAPQDQPPTPTRPRIQNDHFSTPV</sequence>
<keyword evidence="3" id="KW-1185">Reference proteome</keyword>
<accession>A0A9W8HV52</accession>
<dbReference type="OrthoDB" id="5348404at2759"/>
<feature type="compositionally biased region" description="Polar residues" evidence="1">
    <location>
        <begin position="84"/>
        <end position="104"/>
    </location>
</feature>
<name>A0A9W8HV52_9FUNG</name>
<protein>
    <submittedName>
        <fullName evidence="2">Uncharacterized protein</fullName>
    </submittedName>
</protein>
<evidence type="ECO:0000256" key="1">
    <source>
        <dbReference type="SAM" id="MobiDB-lite"/>
    </source>
</evidence>
<comment type="caution">
    <text evidence="2">The sequence shown here is derived from an EMBL/GenBank/DDBJ whole genome shotgun (WGS) entry which is preliminary data.</text>
</comment>
<dbReference type="EMBL" id="JANBUO010002038">
    <property type="protein sequence ID" value="KAJ2795953.1"/>
    <property type="molecule type" value="Genomic_DNA"/>
</dbReference>
<proteinExistence type="predicted"/>
<organism evidence="2 3">
    <name type="scientific">Coemansia guatemalensis</name>
    <dbReference type="NCBI Taxonomy" id="2761395"/>
    <lineage>
        <taxon>Eukaryota</taxon>
        <taxon>Fungi</taxon>
        <taxon>Fungi incertae sedis</taxon>
        <taxon>Zoopagomycota</taxon>
        <taxon>Kickxellomycotina</taxon>
        <taxon>Kickxellomycetes</taxon>
        <taxon>Kickxellales</taxon>
        <taxon>Kickxellaceae</taxon>
        <taxon>Coemansia</taxon>
    </lineage>
</organism>
<evidence type="ECO:0000313" key="2">
    <source>
        <dbReference type="EMBL" id="KAJ2795953.1"/>
    </source>
</evidence>